<sequence>MTERRGHLWWQRGVVYHIYPRSFADASGDGVGDLEGIASRLDYLEWLGVDAIWLSPFYPSPMADFGYDISDHCAVDPLFGTLADFDELVAETHRRGMRLIVDYVPNHTSDEHPWFLESRASRESPRRDWYIWADPKPDGSPPNNWRSVFGGSAWEWDERTGQYYYHAFHRKQPDLNWRNPAVREAMHGVMRFWLERGVDGFRVDALRHLVKDEKLRDNPPNPAYEEGRPSYEAHLPVYTTDRPEVHRMISGMRRVLDGCGGERVMIGELYLPFDRLVLYYGEGGRGVHLPTNMHLITTPWSAPSLAALISEYEAALPPHGWPNWVLSNHDNPRVATRVGPERARAAAVLLLTLRGTPTVYYGDEIGMVDGKIPPERLRDPAGSQNPRLSRDPARTPMQWDASPNAGFCPPDAEPWLPLSPDRRHRNVAAQRESRGSLLCLYRRLLRLRRSEPALSVGSYEPLEAGGSLLAYARSHAGRRLLVALNLGEAPEPLPPVLRGRVLLSTSPGQEGGDLRPPARLGPGEALVVAP</sequence>
<evidence type="ECO:0000313" key="7">
    <source>
        <dbReference type="Proteomes" id="UP000006637"/>
    </source>
</evidence>
<evidence type="ECO:0000256" key="3">
    <source>
        <dbReference type="ARBA" id="ARBA00023295"/>
    </source>
</evidence>
<dbReference type="STRING" id="266117.Rxyl_3169"/>
<dbReference type="GO" id="GO:0009313">
    <property type="term" value="P:oligosaccharide catabolic process"/>
    <property type="evidence" value="ECO:0007669"/>
    <property type="project" value="TreeGrafter"/>
</dbReference>
<keyword evidence="2" id="KW-0378">Hydrolase</keyword>
<dbReference type="Pfam" id="PF11941">
    <property type="entry name" value="DUF3459"/>
    <property type="match status" value="1"/>
</dbReference>
<dbReference type="EMBL" id="CP000386">
    <property type="protein sequence ID" value="ABG06075.1"/>
    <property type="molecule type" value="Genomic_DNA"/>
</dbReference>
<evidence type="ECO:0000256" key="4">
    <source>
        <dbReference type="SAM" id="MobiDB-lite"/>
    </source>
</evidence>
<dbReference type="PhylomeDB" id="Q1ARA3"/>
<evidence type="ECO:0000313" key="6">
    <source>
        <dbReference type="EMBL" id="ABG06075.1"/>
    </source>
</evidence>
<proteinExistence type="inferred from homology"/>
<feature type="domain" description="Glycosyl hydrolase family 13 catalytic" evidence="5">
    <location>
        <begin position="17"/>
        <end position="394"/>
    </location>
</feature>
<dbReference type="SMART" id="SM00642">
    <property type="entry name" value="Aamy"/>
    <property type="match status" value="1"/>
</dbReference>
<dbReference type="FunFam" id="3.90.400.10:FF:000002">
    <property type="entry name" value="Sucrose isomerase"/>
    <property type="match status" value="1"/>
</dbReference>
<dbReference type="OrthoDB" id="9043248at2"/>
<keyword evidence="7" id="KW-1185">Reference proteome</keyword>
<organism evidence="6 7">
    <name type="scientific">Rubrobacter xylanophilus (strain DSM 9941 / JCM 11954 / NBRC 16129 / PRD-1)</name>
    <dbReference type="NCBI Taxonomy" id="266117"/>
    <lineage>
        <taxon>Bacteria</taxon>
        <taxon>Bacillati</taxon>
        <taxon>Actinomycetota</taxon>
        <taxon>Rubrobacteria</taxon>
        <taxon>Rubrobacterales</taxon>
        <taxon>Rubrobacteraceae</taxon>
        <taxon>Rubrobacter</taxon>
    </lineage>
</organism>
<dbReference type="SUPFAM" id="SSF51011">
    <property type="entry name" value="Glycosyl hydrolase domain"/>
    <property type="match status" value="1"/>
</dbReference>
<comment type="similarity">
    <text evidence="1">Belongs to the glycosyl hydrolase 13 family.</text>
</comment>
<dbReference type="Gene3D" id="2.60.40.1180">
    <property type="entry name" value="Golgi alpha-mannosidase II"/>
    <property type="match status" value="1"/>
</dbReference>
<dbReference type="InterPro" id="IPR022567">
    <property type="entry name" value="DUF3459"/>
</dbReference>
<dbReference type="Gene3D" id="3.20.20.80">
    <property type="entry name" value="Glycosidases"/>
    <property type="match status" value="2"/>
</dbReference>
<dbReference type="PANTHER" id="PTHR10357:SF179">
    <property type="entry name" value="NEUTRAL AND BASIC AMINO ACID TRANSPORT PROTEIN RBAT"/>
    <property type="match status" value="1"/>
</dbReference>
<feature type="region of interest" description="Disordered" evidence="4">
    <location>
        <begin position="503"/>
        <end position="522"/>
    </location>
</feature>
<accession>Q1ARA3</accession>
<protein>
    <submittedName>
        <fullName evidence="6">Alpha amylase, catalytic region</fullName>
    </submittedName>
</protein>
<dbReference type="RefSeq" id="WP_011566080.1">
    <property type="nucleotide sequence ID" value="NC_008148.1"/>
</dbReference>
<dbReference type="SUPFAM" id="SSF51445">
    <property type="entry name" value="(Trans)glycosidases"/>
    <property type="match status" value="1"/>
</dbReference>
<name>Q1ARA3_RUBXD</name>
<dbReference type="eggNOG" id="COG0366">
    <property type="taxonomic scope" value="Bacteria"/>
</dbReference>
<keyword evidence="3" id="KW-0326">Glycosidase</keyword>
<dbReference type="InterPro" id="IPR045857">
    <property type="entry name" value="O16G_dom_2"/>
</dbReference>
<dbReference type="AlphaFoldDB" id="Q1ARA3"/>
<evidence type="ECO:0000256" key="2">
    <source>
        <dbReference type="ARBA" id="ARBA00022801"/>
    </source>
</evidence>
<dbReference type="CAZy" id="GH13">
    <property type="family name" value="Glycoside Hydrolase Family 13"/>
</dbReference>
<dbReference type="Proteomes" id="UP000006637">
    <property type="component" value="Chromosome"/>
</dbReference>
<dbReference type="Pfam" id="PF00128">
    <property type="entry name" value="Alpha-amylase"/>
    <property type="match status" value="1"/>
</dbReference>
<dbReference type="PANTHER" id="PTHR10357">
    <property type="entry name" value="ALPHA-AMYLASE FAMILY MEMBER"/>
    <property type="match status" value="1"/>
</dbReference>
<dbReference type="GO" id="GO:0004556">
    <property type="term" value="F:alpha-amylase activity"/>
    <property type="evidence" value="ECO:0007669"/>
    <property type="project" value="TreeGrafter"/>
</dbReference>
<gene>
    <name evidence="6" type="ordered locus">Rxyl_3169</name>
</gene>
<dbReference type="InterPro" id="IPR006047">
    <property type="entry name" value="GH13_cat_dom"/>
</dbReference>
<dbReference type="KEGG" id="rxy:Rxyl_3169"/>
<reference evidence="6 7" key="1">
    <citation type="submission" date="2006-06" db="EMBL/GenBank/DDBJ databases">
        <title>Complete sequence of Rubrobacter xylanophilus DSM 9941.</title>
        <authorList>
            <consortium name="US DOE Joint Genome Institute"/>
            <person name="Copeland A."/>
            <person name="Lucas S."/>
            <person name="Lapidus A."/>
            <person name="Barry K."/>
            <person name="Detter J.C."/>
            <person name="Glavina del Rio T."/>
            <person name="Hammon N."/>
            <person name="Israni S."/>
            <person name="Dalin E."/>
            <person name="Tice H."/>
            <person name="Pitluck S."/>
            <person name="Munk A.C."/>
            <person name="Brettin T."/>
            <person name="Bruce D."/>
            <person name="Han C."/>
            <person name="Tapia R."/>
            <person name="Gilna P."/>
            <person name="Schmutz J."/>
            <person name="Larimer F."/>
            <person name="Land M."/>
            <person name="Hauser L."/>
            <person name="Kyrpides N."/>
            <person name="Lykidis A."/>
            <person name="da Costa M.S."/>
            <person name="Rainey F.A."/>
            <person name="Empadinhas N."/>
            <person name="Jolivet E."/>
            <person name="Battista J.R."/>
            <person name="Richardson P."/>
        </authorList>
    </citation>
    <scope>NUCLEOTIDE SEQUENCE [LARGE SCALE GENOMIC DNA]</scope>
    <source>
        <strain evidence="7">DSM 9941 / NBRC 16129 / PRD-1</strain>
    </source>
</reference>
<feature type="region of interest" description="Disordered" evidence="4">
    <location>
        <begin position="371"/>
        <end position="394"/>
    </location>
</feature>
<dbReference type="InterPro" id="IPR013780">
    <property type="entry name" value="Glyco_hydro_b"/>
</dbReference>
<dbReference type="HOGENOM" id="CLU_006462_2_3_11"/>
<dbReference type="InterPro" id="IPR017853">
    <property type="entry name" value="GH"/>
</dbReference>
<evidence type="ECO:0000259" key="5">
    <source>
        <dbReference type="SMART" id="SM00642"/>
    </source>
</evidence>
<dbReference type="CDD" id="cd11331">
    <property type="entry name" value="AmyAc_OligoGlu_like"/>
    <property type="match status" value="1"/>
</dbReference>
<evidence type="ECO:0000256" key="1">
    <source>
        <dbReference type="ARBA" id="ARBA00008061"/>
    </source>
</evidence>
<dbReference type="Gene3D" id="3.90.400.10">
    <property type="entry name" value="Oligo-1,6-glucosidase, Domain 2"/>
    <property type="match status" value="1"/>
</dbReference>